<accession>A0A1I5DU92</accession>
<proteinExistence type="predicted"/>
<evidence type="ECO:0000313" key="2">
    <source>
        <dbReference type="Proteomes" id="UP000198705"/>
    </source>
</evidence>
<dbReference type="RefSeq" id="WP_092210181.1">
    <property type="nucleotide sequence ID" value="NZ_FOVN01000017.1"/>
</dbReference>
<protein>
    <submittedName>
        <fullName evidence="1">Uncharacterized protein</fullName>
    </submittedName>
</protein>
<dbReference type="Proteomes" id="UP000198705">
    <property type="component" value="Unassembled WGS sequence"/>
</dbReference>
<dbReference type="OrthoDB" id="7057365at2"/>
<name>A0A1I5DU92_9FLAO</name>
<keyword evidence="2" id="KW-1185">Reference proteome</keyword>
<dbReference type="AlphaFoldDB" id="A0A1I5DU92"/>
<gene>
    <name evidence="1" type="ORF">SAMN04487989_1172</name>
</gene>
<reference evidence="2" key="1">
    <citation type="submission" date="2016-10" db="EMBL/GenBank/DDBJ databases">
        <authorList>
            <person name="Varghese N."/>
            <person name="Submissions S."/>
        </authorList>
    </citation>
    <scope>NUCLEOTIDE SEQUENCE [LARGE SCALE GENOMIC DNA]</scope>
    <source>
        <strain evidence="2">DSM 23925</strain>
    </source>
</reference>
<evidence type="ECO:0000313" key="1">
    <source>
        <dbReference type="EMBL" id="SFO02767.1"/>
    </source>
</evidence>
<sequence length="194" mass="22629">MGLHIHSLDGLNENYERDYYIYLLDYGWEEPISEILRKNFDRMARMSSEHKKSVVIARTPDAIHFNDEVLSWHNINGEDAEKNELLPALMVTNRHPAHFRKKHNGELEDDDNFKMILIPFRKISNNTTEVVNVINKVFSDLKENKDLDDFQIAKEMNKGFGKAVVDSFILEPNFYGVGFSFKKMREYLGGKASR</sequence>
<organism evidence="1 2">
    <name type="scientific">Bizionia echini</name>
    <dbReference type="NCBI Taxonomy" id="649333"/>
    <lineage>
        <taxon>Bacteria</taxon>
        <taxon>Pseudomonadati</taxon>
        <taxon>Bacteroidota</taxon>
        <taxon>Flavobacteriia</taxon>
        <taxon>Flavobacteriales</taxon>
        <taxon>Flavobacteriaceae</taxon>
        <taxon>Bizionia</taxon>
    </lineage>
</organism>
<dbReference type="EMBL" id="FOVN01000017">
    <property type="protein sequence ID" value="SFO02767.1"/>
    <property type="molecule type" value="Genomic_DNA"/>
</dbReference>
<dbReference type="STRING" id="649333.SAMN04487989_1172"/>